<dbReference type="EMBL" id="CM043019">
    <property type="protein sequence ID" value="KAI4462167.1"/>
    <property type="molecule type" value="Genomic_DNA"/>
</dbReference>
<keyword evidence="2" id="KW-1185">Reference proteome</keyword>
<accession>A0ACB9T5U8</accession>
<proteinExistence type="predicted"/>
<name>A0ACB9T5U8_HOLOL</name>
<organism evidence="1 2">
    <name type="scientific">Holotrichia oblita</name>
    <name type="common">Chafer beetle</name>
    <dbReference type="NCBI Taxonomy" id="644536"/>
    <lineage>
        <taxon>Eukaryota</taxon>
        <taxon>Metazoa</taxon>
        <taxon>Ecdysozoa</taxon>
        <taxon>Arthropoda</taxon>
        <taxon>Hexapoda</taxon>
        <taxon>Insecta</taxon>
        <taxon>Pterygota</taxon>
        <taxon>Neoptera</taxon>
        <taxon>Endopterygota</taxon>
        <taxon>Coleoptera</taxon>
        <taxon>Polyphaga</taxon>
        <taxon>Scarabaeiformia</taxon>
        <taxon>Scarabaeidae</taxon>
        <taxon>Melolonthinae</taxon>
        <taxon>Holotrichia</taxon>
    </lineage>
</organism>
<comment type="caution">
    <text evidence="1">The sequence shown here is derived from an EMBL/GenBank/DDBJ whole genome shotgun (WGS) entry which is preliminary data.</text>
</comment>
<gene>
    <name evidence="1" type="ORF">MML48_5g00001532</name>
</gene>
<reference evidence="1" key="1">
    <citation type="submission" date="2022-04" db="EMBL/GenBank/DDBJ databases">
        <title>Chromosome-scale genome assembly of Holotrichia oblita Faldermann.</title>
        <authorList>
            <person name="Rongchong L."/>
        </authorList>
    </citation>
    <scope>NUCLEOTIDE SEQUENCE</scope>
    <source>
        <strain evidence="1">81SQS9</strain>
    </source>
</reference>
<evidence type="ECO:0000313" key="1">
    <source>
        <dbReference type="EMBL" id="KAI4462167.1"/>
    </source>
</evidence>
<sequence>MSDHQDKKQGATRKQRPPEASPSKRLTDRVTFYEKVWTGSQTGSFEGGGDSILDLEDIEKRLTKQERQDGSFEETSIHSLEEGDAATGLKTVKFEKVTVRKSVKSRTPSEEKLIEDSAYHTESFGNGLPYSKSSSITSLTGRFPSEESLSRVSSSREQSKDEWDSNSNSMLKNRSDLQLYEKWLGIQLELRLEYSEGPNIHSGNISGSNG</sequence>
<evidence type="ECO:0000313" key="2">
    <source>
        <dbReference type="Proteomes" id="UP001056778"/>
    </source>
</evidence>
<dbReference type="Proteomes" id="UP001056778">
    <property type="component" value="Chromosome 5"/>
</dbReference>
<protein>
    <submittedName>
        <fullName evidence="1">Uncharacterized protein</fullName>
    </submittedName>
</protein>